<evidence type="ECO:0000313" key="3">
    <source>
        <dbReference type="Proteomes" id="UP000243924"/>
    </source>
</evidence>
<dbReference type="OrthoDB" id="9813804at2"/>
<dbReference type="PANTHER" id="PTHR34703">
    <property type="entry name" value="ANTIPORTER SUBUNIT MNHG2-RELATED"/>
    <property type="match status" value="1"/>
</dbReference>
<accession>A0A1H2E6K4</accession>
<evidence type="ECO:0000313" key="2">
    <source>
        <dbReference type="EMBL" id="SDT90599.1"/>
    </source>
</evidence>
<proteinExistence type="predicted"/>
<dbReference type="PANTHER" id="PTHR34703:SF1">
    <property type="entry name" value="ANTIPORTER SUBUNIT MNHG2-RELATED"/>
    <property type="match status" value="1"/>
</dbReference>
<dbReference type="AlphaFoldDB" id="A0A1H2E6K4"/>
<dbReference type="RefSeq" id="WP_092383580.1">
    <property type="nucleotide sequence ID" value="NZ_LT629787.1"/>
</dbReference>
<dbReference type="Pfam" id="PF03334">
    <property type="entry name" value="PhaG_MnhG_YufB"/>
    <property type="match status" value="1"/>
</dbReference>
<keyword evidence="1" id="KW-1133">Transmembrane helix</keyword>
<feature type="transmembrane region" description="Helical" evidence="1">
    <location>
        <begin position="6"/>
        <end position="28"/>
    </location>
</feature>
<dbReference type="STRING" id="1434072.SAMN05216210_0378"/>
<sequence>MTDWLLWLSWPFLGASVFFFVAGTVGLLRFPDIYCRLHAVTKADTLGLGLLFIGLSLRSDNLQAVGLMLLIWLLVMASGATACQLLARYQQDQEEDVSGDD</sequence>
<dbReference type="Proteomes" id="UP000243924">
    <property type="component" value="Chromosome I"/>
</dbReference>
<dbReference type="InterPro" id="IPR005133">
    <property type="entry name" value="PhaG_MnhG_YufB"/>
</dbReference>
<reference evidence="3" key="1">
    <citation type="submission" date="2016-10" db="EMBL/GenBank/DDBJ databases">
        <authorList>
            <person name="Varghese N."/>
            <person name="Submissions S."/>
        </authorList>
    </citation>
    <scope>NUCLEOTIDE SEQUENCE [LARGE SCALE GENOMIC DNA]</scope>
    <source>
        <strain evidence="3">CECT 8338</strain>
    </source>
</reference>
<organism evidence="2 3">
    <name type="scientific">Halopseudomonas salegens</name>
    <dbReference type="NCBI Taxonomy" id="1434072"/>
    <lineage>
        <taxon>Bacteria</taxon>
        <taxon>Pseudomonadati</taxon>
        <taxon>Pseudomonadota</taxon>
        <taxon>Gammaproteobacteria</taxon>
        <taxon>Pseudomonadales</taxon>
        <taxon>Pseudomonadaceae</taxon>
        <taxon>Halopseudomonas</taxon>
    </lineage>
</organism>
<keyword evidence="3" id="KW-1185">Reference proteome</keyword>
<dbReference type="EMBL" id="LT629787">
    <property type="protein sequence ID" value="SDT90599.1"/>
    <property type="molecule type" value="Genomic_DNA"/>
</dbReference>
<dbReference type="GO" id="GO:0015385">
    <property type="term" value="F:sodium:proton antiporter activity"/>
    <property type="evidence" value="ECO:0007669"/>
    <property type="project" value="TreeGrafter"/>
</dbReference>
<protein>
    <submittedName>
        <fullName evidence="2">Multisubunit sodium/proton antiporter, MrpG subunit</fullName>
    </submittedName>
</protein>
<evidence type="ECO:0000256" key="1">
    <source>
        <dbReference type="SAM" id="Phobius"/>
    </source>
</evidence>
<name>A0A1H2E6K4_9GAMM</name>
<keyword evidence="1" id="KW-0812">Transmembrane</keyword>
<feature type="transmembrane region" description="Helical" evidence="1">
    <location>
        <begin position="64"/>
        <end position="87"/>
    </location>
</feature>
<keyword evidence="1" id="KW-0472">Membrane</keyword>
<gene>
    <name evidence="2" type="ORF">SAMN05216210_0378</name>
</gene>